<sequence length="77" mass="8670">MIHRSDLIAVSLIVLMMAGAVSFVACGAYEQMAENEASPYIMIRKNSMERIMRSPCMVGTMEYMGNYILCRPCREIA</sequence>
<protein>
    <submittedName>
        <fullName evidence="1">Uncharacterized protein</fullName>
    </submittedName>
</protein>
<gene>
    <name evidence="1" type="ORF">LCGC14_3072260</name>
</gene>
<dbReference type="AlphaFoldDB" id="A0A0F8X440"/>
<reference evidence="1" key="1">
    <citation type="journal article" date="2015" name="Nature">
        <title>Complex archaea that bridge the gap between prokaryotes and eukaryotes.</title>
        <authorList>
            <person name="Spang A."/>
            <person name="Saw J.H."/>
            <person name="Jorgensen S.L."/>
            <person name="Zaremba-Niedzwiedzka K."/>
            <person name="Martijn J."/>
            <person name="Lind A.E."/>
            <person name="van Eijk R."/>
            <person name="Schleper C."/>
            <person name="Guy L."/>
            <person name="Ettema T.J."/>
        </authorList>
    </citation>
    <scope>NUCLEOTIDE SEQUENCE</scope>
</reference>
<dbReference type="PROSITE" id="PS51257">
    <property type="entry name" value="PROKAR_LIPOPROTEIN"/>
    <property type="match status" value="1"/>
</dbReference>
<dbReference type="EMBL" id="LAZR01065381">
    <property type="protein sequence ID" value="KKK55665.1"/>
    <property type="molecule type" value="Genomic_DNA"/>
</dbReference>
<accession>A0A0F8X440</accession>
<evidence type="ECO:0000313" key="1">
    <source>
        <dbReference type="EMBL" id="KKK55665.1"/>
    </source>
</evidence>
<proteinExistence type="predicted"/>
<comment type="caution">
    <text evidence="1">The sequence shown here is derived from an EMBL/GenBank/DDBJ whole genome shotgun (WGS) entry which is preliminary data.</text>
</comment>
<organism evidence="1">
    <name type="scientific">marine sediment metagenome</name>
    <dbReference type="NCBI Taxonomy" id="412755"/>
    <lineage>
        <taxon>unclassified sequences</taxon>
        <taxon>metagenomes</taxon>
        <taxon>ecological metagenomes</taxon>
    </lineage>
</organism>
<name>A0A0F8X440_9ZZZZ</name>